<evidence type="ECO:0000313" key="2">
    <source>
        <dbReference type="Proteomes" id="UP001165960"/>
    </source>
</evidence>
<name>A0ACC2SPK3_9FUNG</name>
<keyword evidence="2" id="KW-1185">Reference proteome</keyword>
<comment type="caution">
    <text evidence="1">The sequence shown here is derived from an EMBL/GenBank/DDBJ whole genome shotgun (WGS) entry which is preliminary data.</text>
</comment>
<sequence length="121" mass="13169">MSGANIVIKLSNLPHKTTIAAYANGFNKIHCKIQNPAQADNVDTRVSFINRIKPSVAALIHPEANTSMPTLIAEAKHAKKRANMEYVARNSNCSSNSNGRENSNGNKHQNTSHNNSNSKCN</sequence>
<gene>
    <name evidence="1" type="ORF">DSO57_1032954</name>
</gene>
<accession>A0ACC2SPK3</accession>
<dbReference type="EMBL" id="QTSX02004513">
    <property type="protein sequence ID" value="KAJ9064199.1"/>
    <property type="molecule type" value="Genomic_DNA"/>
</dbReference>
<protein>
    <submittedName>
        <fullName evidence="1">Uncharacterized protein</fullName>
    </submittedName>
</protein>
<evidence type="ECO:0000313" key="1">
    <source>
        <dbReference type="EMBL" id="KAJ9064199.1"/>
    </source>
</evidence>
<organism evidence="1 2">
    <name type="scientific">Entomophthora muscae</name>
    <dbReference type="NCBI Taxonomy" id="34485"/>
    <lineage>
        <taxon>Eukaryota</taxon>
        <taxon>Fungi</taxon>
        <taxon>Fungi incertae sedis</taxon>
        <taxon>Zoopagomycota</taxon>
        <taxon>Entomophthoromycotina</taxon>
        <taxon>Entomophthoromycetes</taxon>
        <taxon>Entomophthorales</taxon>
        <taxon>Entomophthoraceae</taxon>
        <taxon>Entomophthora</taxon>
    </lineage>
</organism>
<reference evidence="1" key="1">
    <citation type="submission" date="2022-04" db="EMBL/GenBank/DDBJ databases">
        <title>Genome of the entomopathogenic fungus Entomophthora muscae.</title>
        <authorList>
            <person name="Elya C."/>
            <person name="Lovett B.R."/>
            <person name="Lee E."/>
            <person name="Macias A.M."/>
            <person name="Hajek A.E."/>
            <person name="De Bivort B.L."/>
            <person name="Kasson M.T."/>
            <person name="De Fine Licht H.H."/>
            <person name="Stajich J.E."/>
        </authorList>
    </citation>
    <scope>NUCLEOTIDE SEQUENCE</scope>
    <source>
        <strain evidence="1">Berkeley</strain>
    </source>
</reference>
<dbReference type="Proteomes" id="UP001165960">
    <property type="component" value="Unassembled WGS sequence"/>
</dbReference>
<proteinExistence type="predicted"/>